<keyword evidence="5 12" id="KW-0812">Transmembrane</keyword>
<dbReference type="AlphaFoldDB" id="A0AAV3S383"/>
<evidence type="ECO:0000256" key="11">
    <source>
        <dbReference type="PROSITE-ProRule" id="PRU00175"/>
    </source>
</evidence>
<dbReference type="PANTHER" id="PTHR46905">
    <property type="entry name" value="RING-H2 FINGER PROTEIN ATL78"/>
    <property type="match status" value="1"/>
</dbReference>
<dbReference type="GO" id="GO:0008270">
    <property type="term" value="F:zinc ion binding"/>
    <property type="evidence" value="ECO:0007669"/>
    <property type="project" value="UniProtKB-KW"/>
</dbReference>
<feature type="transmembrane region" description="Helical" evidence="12">
    <location>
        <begin position="58"/>
        <end position="78"/>
    </location>
</feature>
<sequence length="233" mass="25058">MATSSIQEILRTFHSRKLLLDPSFNHSSASTLTSLALPPGSHDLLEPTSGGNSFDADVVLVFTVLLCALICSLGWNAILRCALKCLRIVSSDDNSGNGTNSGSTIAKLANPGINIKALKMFPEVSYSADLKIPGLESECVICLMEFSPGEKIRILPKCKHGFHVKCIDRWLNCHSSCPTCRHCLLETCNKIIDGGDANLSQSSNAALPRGPPQEFIINIAPLEPEGIISTCHN</sequence>
<organism evidence="14 15">
    <name type="scientific">Lithospermum erythrorhizon</name>
    <name type="common">Purple gromwell</name>
    <name type="synonym">Lithospermum officinale var. erythrorhizon</name>
    <dbReference type="NCBI Taxonomy" id="34254"/>
    <lineage>
        <taxon>Eukaryota</taxon>
        <taxon>Viridiplantae</taxon>
        <taxon>Streptophyta</taxon>
        <taxon>Embryophyta</taxon>
        <taxon>Tracheophyta</taxon>
        <taxon>Spermatophyta</taxon>
        <taxon>Magnoliopsida</taxon>
        <taxon>eudicotyledons</taxon>
        <taxon>Gunneridae</taxon>
        <taxon>Pentapetalae</taxon>
        <taxon>asterids</taxon>
        <taxon>lamiids</taxon>
        <taxon>Boraginales</taxon>
        <taxon>Boraginaceae</taxon>
        <taxon>Boraginoideae</taxon>
        <taxon>Lithospermeae</taxon>
        <taxon>Lithospermum</taxon>
    </lineage>
</organism>
<keyword evidence="8 12" id="KW-1133">Transmembrane helix</keyword>
<reference evidence="14 15" key="1">
    <citation type="submission" date="2024-01" db="EMBL/GenBank/DDBJ databases">
        <title>The complete chloroplast genome sequence of Lithospermum erythrorhizon: insights into the phylogenetic relationship among Boraginaceae species and the maternal lineages of purple gromwells.</title>
        <authorList>
            <person name="Okada T."/>
            <person name="Watanabe K."/>
        </authorList>
    </citation>
    <scope>NUCLEOTIDE SEQUENCE [LARGE SCALE GENOMIC DNA]</scope>
</reference>
<comment type="similarity">
    <text evidence="10">Belongs to the RING-type zinc finger family. ATL subfamily.</text>
</comment>
<evidence type="ECO:0000256" key="3">
    <source>
        <dbReference type="ARBA" id="ARBA00012483"/>
    </source>
</evidence>
<feature type="domain" description="RING-type" evidence="13">
    <location>
        <begin position="139"/>
        <end position="181"/>
    </location>
</feature>
<dbReference type="EC" id="2.3.2.27" evidence="3"/>
<protein>
    <recommendedName>
        <fullName evidence="3">RING-type E3 ubiquitin transferase</fullName>
        <ecNumber evidence="3">2.3.2.27</ecNumber>
    </recommendedName>
</protein>
<evidence type="ECO:0000313" key="14">
    <source>
        <dbReference type="EMBL" id="GAA0187500.1"/>
    </source>
</evidence>
<name>A0AAV3S383_LITER</name>
<keyword evidence="6" id="KW-0479">Metal-binding</keyword>
<dbReference type="InterPro" id="IPR044602">
    <property type="entry name" value="ATL10/ATL72-79-like"/>
</dbReference>
<dbReference type="SMART" id="SM00184">
    <property type="entry name" value="RING"/>
    <property type="match status" value="1"/>
</dbReference>
<evidence type="ECO:0000256" key="12">
    <source>
        <dbReference type="SAM" id="Phobius"/>
    </source>
</evidence>
<comment type="caution">
    <text evidence="14">The sequence shown here is derived from an EMBL/GenBank/DDBJ whole genome shotgun (WGS) entry which is preliminary data.</text>
</comment>
<gene>
    <name evidence="14" type="ORF">LIER_34788</name>
</gene>
<dbReference type="EMBL" id="BAABME010014783">
    <property type="protein sequence ID" value="GAA0187500.1"/>
    <property type="molecule type" value="Genomic_DNA"/>
</dbReference>
<evidence type="ECO:0000259" key="13">
    <source>
        <dbReference type="PROSITE" id="PS50089"/>
    </source>
</evidence>
<dbReference type="PANTHER" id="PTHR46905:SF7">
    <property type="entry name" value="RING-H2 FINGER PROTEIN ATL78"/>
    <property type="match status" value="1"/>
</dbReference>
<keyword evidence="11" id="KW-0863">Zinc-finger</keyword>
<dbReference type="GO" id="GO:0016567">
    <property type="term" value="P:protein ubiquitination"/>
    <property type="evidence" value="ECO:0007669"/>
    <property type="project" value="InterPro"/>
</dbReference>
<dbReference type="CDD" id="cd16461">
    <property type="entry name" value="RING-H2_EL5-like"/>
    <property type="match status" value="1"/>
</dbReference>
<evidence type="ECO:0000256" key="6">
    <source>
        <dbReference type="ARBA" id="ARBA00022723"/>
    </source>
</evidence>
<evidence type="ECO:0000256" key="4">
    <source>
        <dbReference type="ARBA" id="ARBA00022679"/>
    </source>
</evidence>
<keyword evidence="9 12" id="KW-0472">Membrane</keyword>
<evidence type="ECO:0000256" key="5">
    <source>
        <dbReference type="ARBA" id="ARBA00022692"/>
    </source>
</evidence>
<proteinExistence type="inferred from homology"/>
<evidence type="ECO:0000313" key="15">
    <source>
        <dbReference type="Proteomes" id="UP001454036"/>
    </source>
</evidence>
<evidence type="ECO:0000256" key="9">
    <source>
        <dbReference type="ARBA" id="ARBA00023136"/>
    </source>
</evidence>
<dbReference type="Pfam" id="PF13639">
    <property type="entry name" value="zf-RING_2"/>
    <property type="match status" value="1"/>
</dbReference>
<evidence type="ECO:0000256" key="2">
    <source>
        <dbReference type="ARBA" id="ARBA00004167"/>
    </source>
</evidence>
<dbReference type="GO" id="GO:0016020">
    <property type="term" value="C:membrane"/>
    <property type="evidence" value="ECO:0007669"/>
    <property type="project" value="UniProtKB-SubCell"/>
</dbReference>
<dbReference type="Gene3D" id="3.30.40.10">
    <property type="entry name" value="Zinc/RING finger domain, C3HC4 (zinc finger)"/>
    <property type="match status" value="1"/>
</dbReference>
<evidence type="ECO:0000256" key="1">
    <source>
        <dbReference type="ARBA" id="ARBA00000900"/>
    </source>
</evidence>
<dbReference type="GO" id="GO:0061630">
    <property type="term" value="F:ubiquitin protein ligase activity"/>
    <property type="evidence" value="ECO:0007669"/>
    <property type="project" value="UniProtKB-EC"/>
</dbReference>
<accession>A0AAV3S383</accession>
<dbReference type="SUPFAM" id="SSF57850">
    <property type="entry name" value="RING/U-box"/>
    <property type="match status" value="1"/>
</dbReference>
<keyword evidence="7" id="KW-0862">Zinc</keyword>
<dbReference type="Proteomes" id="UP001454036">
    <property type="component" value="Unassembled WGS sequence"/>
</dbReference>
<dbReference type="InterPro" id="IPR001841">
    <property type="entry name" value="Znf_RING"/>
</dbReference>
<dbReference type="PROSITE" id="PS50089">
    <property type="entry name" value="ZF_RING_2"/>
    <property type="match status" value="1"/>
</dbReference>
<comment type="catalytic activity">
    <reaction evidence="1">
        <text>S-ubiquitinyl-[E2 ubiquitin-conjugating enzyme]-L-cysteine + [acceptor protein]-L-lysine = [E2 ubiquitin-conjugating enzyme]-L-cysteine + N(6)-ubiquitinyl-[acceptor protein]-L-lysine.</text>
        <dbReference type="EC" id="2.3.2.27"/>
    </reaction>
</comment>
<evidence type="ECO:0000256" key="7">
    <source>
        <dbReference type="ARBA" id="ARBA00022833"/>
    </source>
</evidence>
<keyword evidence="15" id="KW-1185">Reference proteome</keyword>
<evidence type="ECO:0000256" key="10">
    <source>
        <dbReference type="ARBA" id="ARBA00024209"/>
    </source>
</evidence>
<keyword evidence="4" id="KW-0808">Transferase</keyword>
<evidence type="ECO:0000256" key="8">
    <source>
        <dbReference type="ARBA" id="ARBA00022989"/>
    </source>
</evidence>
<dbReference type="InterPro" id="IPR013083">
    <property type="entry name" value="Znf_RING/FYVE/PHD"/>
</dbReference>
<comment type="subcellular location">
    <subcellularLocation>
        <location evidence="2">Membrane</location>
        <topology evidence="2">Single-pass membrane protein</topology>
    </subcellularLocation>
</comment>